<evidence type="ECO:0000313" key="6">
    <source>
        <dbReference type="EMBL" id="KAE8945631.1"/>
    </source>
</evidence>
<feature type="chain" id="PRO_5034169745" description="RxLR effector protein" evidence="5">
    <location>
        <begin position="19"/>
        <end position="132"/>
    </location>
</feature>
<gene>
    <name evidence="14" type="ORF">PF001_g8506</name>
    <name evidence="13" type="ORF">PF002_g10010</name>
    <name evidence="12" type="ORF">PF004_g8185</name>
    <name evidence="11" type="ORF">PF005_g9213</name>
    <name evidence="10" type="ORF">PF006_g8595</name>
    <name evidence="8" type="ORF">PF007_g9302</name>
    <name evidence="6" type="ORF">PF009_g4705</name>
    <name evidence="9" type="ORF">PF010_g8382</name>
    <name evidence="7" type="ORF">PF011_g8469</name>
</gene>
<dbReference type="Proteomes" id="UP000440367">
    <property type="component" value="Unassembled WGS sequence"/>
</dbReference>
<evidence type="ECO:0000313" key="11">
    <source>
        <dbReference type="EMBL" id="KAE9216007.1"/>
    </source>
</evidence>
<dbReference type="EMBL" id="QXGA01000394">
    <property type="protein sequence ID" value="KAE9146649.1"/>
    <property type="molecule type" value="Genomic_DNA"/>
</dbReference>
<dbReference type="AlphaFoldDB" id="A0A6A3SI19"/>
<dbReference type="Proteomes" id="UP000429523">
    <property type="component" value="Unassembled WGS sequence"/>
</dbReference>
<dbReference type="Proteomes" id="UP000460718">
    <property type="component" value="Unassembled WGS sequence"/>
</dbReference>
<dbReference type="OrthoDB" id="93531at2759"/>
<evidence type="ECO:0000313" key="19">
    <source>
        <dbReference type="Proteomes" id="UP000440732"/>
    </source>
</evidence>
<proteinExistence type="inferred from homology"/>
<dbReference type="EMBL" id="QXFZ01000414">
    <property type="protein sequence ID" value="KAE9117375.1"/>
    <property type="molecule type" value="Genomic_DNA"/>
</dbReference>
<comment type="subcellular location">
    <subcellularLocation>
        <location evidence="1 5">Secreted</location>
    </subcellularLocation>
</comment>
<accession>A0A6A3SI19</accession>
<evidence type="ECO:0000313" key="10">
    <source>
        <dbReference type="EMBL" id="KAE9146649.1"/>
    </source>
</evidence>
<evidence type="ECO:0000313" key="8">
    <source>
        <dbReference type="EMBL" id="KAE9117375.1"/>
    </source>
</evidence>
<dbReference type="EMBL" id="QXGE01000387">
    <property type="protein sequence ID" value="KAE9313929.1"/>
    <property type="molecule type" value="Genomic_DNA"/>
</dbReference>
<evidence type="ECO:0000256" key="3">
    <source>
        <dbReference type="ARBA" id="ARBA00022525"/>
    </source>
</evidence>
<dbReference type="Proteomes" id="UP000488956">
    <property type="component" value="Unassembled WGS sequence"/>
</dbReference>
<evidence type="ECO:0000313" key="21">
    <source>
        <dbReference type="Proteomes" id="UP000460718"/>
    </source>
</evidence>
<dbReference type="Proteomes" id="UP000476176">
    <property type="component" value="Unassembled WGS sequence"/>
</dbReference>
<dbReference type="EMBL" id="QXGB01000411">
    <property type="protein sequence ID" value="KAE9216007.1"/>
    <property type="molecule type" value="Genomic_DNA"/>
</dbReference>
<evidence type="ECO:0000256" key="1">
    <source>
        <dbReference type="ARBA" id="ARBA00004613"/>
    </source>
</evidence>
<dbReference type="Pfam" id="PF16810">
    <property type="entry name" value="RXLR"/>
    <property type="match status" value="1"/>
</dbReference>
<dbReference type="EMBL" id="QXFW01000399">
    <property type="protein sequence ID" value="KAE9013479.1"/>
    <property type="molecule type" value="Genomic_DNA"/>
</dbReference>
<dbReference type="EMBL" id="QXGD01000429">
    <property type="protein sequence ID" value="KAE9239943.1"/>
    <property type="molecule type" value="Genomic_DNA"/>
</dbReference>
<dbReference type="Proteomes" id="UP000440732">
    <property type="component" value="Unassembled WGS sequence"/>
</dbReference>
<comment type="domain">
    <text evidence="5">The RxLR-dEER motif acts to carry the protein into the host cell cytoplasm through binding to cell surface phosphatidylinositol-3-phosphate.</text>
</comment>
<evidence type="ECO:0000313" key="14">
    <source>
        <dbReference type="EMBL" id="KAE9313929.1"/>
    </source>
</evidence>
<dbReference type="InterPro" id="IPR031825">
    <property type="entry name" value="RXLR"/>
</dbReference>
<evidence type="ECO:0000313" key="17">
    <source>
        <dbReference type="Proteomes" id="UP000437068"/>
    </source>
</evidence>
<name>A0A6A3SI19_9STRA</name>
<keyword evidence="4 5" id="KW-0732">Signal</keyword>
<dbReference type="Proteomes" id="UP000433483">
    <property type="component" value="Unassembled WGS sequence"/>
</dbReference>
<feature type="signal peptide" evidence="5">
    <location>
        <begin position="1"/>
        <end position="18"/>
    </location>
</feature>
<dbReference type="Proteomes" id="UP000441208">
    <property type="component" value="Unassembled WGS sequence"/>
</dbReference>
<dbReference type="GO" id="GO:0005576">
    <property type="term" value="C:extracellular region"/>
    <property type="evidence" value="ECO:0007669"/>
    <property type="project" value="UniProtKB-SubCell"/>
</dbReference>
<dbReference type="EMBL" id="QXGF01000150">
    <property type="protein sequence ID" value="KAE8945631.1"/>
    <property type="molecule type" value="Genomic_DNA"/>
</dbReference>
<protein>
    <recommendedName>
        <fullName evidence="5">RxLR effector protein</fullName>
    </recommendedName>
</protein>
<dbReference type="Proteomes" id="UP000437068">
    <property type="component" value="Unassembled WGS sequence"/>
</dbReference>
<evidence type="ECO:0000313" key="9">
    <source>
        <dbReference type="EMBL" id="KAE9117997.1"/>
    </source>
</evidence>
<evidence type="ECO:0000256" key="5">
    <source>
        <dbReference type="RuleBase" id="RU367124"/>
    </source>
</evidence>
<evidence type="ECO:0000256" key="4">
    <source>
        <dbReference type="ARBA" id="ARBA00022729"/>
    </source>
</evidence>
<evidence type="ECO:0000313" key="18">
    <source>
        <dbReference type="Proteomes" id="UP000440367"/>
    </source>
</evidence>
<comment type="caution">
    <text evidence="8">The sequence shown here is derived from an EMBL/GenBank/DDBJ whole genome shotgun (WGS) entry which is preliminary data.</text>
</comment>
<evidence type="ECO:0000313" key="22">
    <source>
        <dbReference type="Proteomes" id="UP000476176"/>
    </source>
</evidence>
<sequence>MRLSTILVVTAATPLVSCDVVAGATQSEQMTVASVDAAPVKRSRSLRIAKPEEEDESEDDLEDRMVKVPSFKMLTPIDGLLVKLSTAEAVKLANLNKFDDDILAKIKTTKGAAARISQWSKEEFTRRQSRIC</sequence>
<comment type="similarity">
    <text evidence="2 5">Belongs to the RxLR effector family.</text>
</comment>
<evidence type="ECO:0000313" key="23">
    <source>
        <dbReference type="Proteomes" id="UP000488956"/>
    </source>
</evidence>
<evidence type="ECO:0000313" key="7">
    <source>
        <dbReference type="EMBL" id="KAE9013479.1"/>
    </source>
</evidence>
<comment type="function">
    <text evidence="5">Effector that suppresses plant defense responses during pathogen infection.</text>
</comment>
<evidence type="ECO:0000313" key="13">
    <source>
        <dbReference type="EMBL" id="KAE9239943.1"/>
    </source>
</evidence>
<evidence type="ECO:0000313" key="16">
    <source>
        <dbReference type="Proteomes" id="UP000433483"/>
    </source>
</evidence>
<keyword evidence="3 5" id="KW-0964">Secreted</keyword>
<evidence type="ECO:0000313" key="12">
    <source>
        <dbReference type="EMBL" id="KAE9238928.1"/>
    </source>
</evidence>
<keyword evidence="16" id="KW-1185">Reference proteome</keyword>
<dbReference type="EMBL" id="QXGC01000376">
    <property type="protein sequence ID" value="KAE9238928.1"/>
    <property type="molecule type" value="Genomic_DNA"/>
</dbReference>
<reference evidence="15 16" key="1">
    <citation type="submission" date="2018-08" db="EMBL/GenBank/DDBJ databases">
        <title>Genomic investigation of the strawberry pathogen Phytophthora fragariae indicates pathogenicity is determined by transcriptional variation in three key races.</title>
        <authorList>
            <person name="Adams T.M."/>
            <person name="Armitage A.D."/>
            <person name="Sobczyk M.K."/>
            <person name="Bates H.J."/>
            <person name="Dunwell J.M."/>
            <person name="Nellist C.F."/>
            <person name="Harrison R.J."/>
        </authorList>
    </citation>
    <scope>NUCLEOTIDE SEQUENCE [LARGE SCALE GENOMIC DNA]</scope>
    <source>
        <strain evidence="14 17">A4</strain>
        <strain evidence="13 18">BC-1</strain>
        <strain evidence="12 22">BC-23</strain>
        <strain evidence="11 16">NOV-27</strain>
        <strain evidence="10 19">NOV-5</strain>
        <strain evidence="8 20">NOV-71</strain>
        <strain evidence="6 15">NOV-9</strain>
        <strain evidence="9 23">ONT-3</strain>
        <strain evidence="7 21">SCRP245</strain>
    </source>
</reference>
<organism evidence="8 20">
    <name type="scientific">Phytophthora fragariae</name>
    <dbReference type="NCBI Taxonomy" id="53985"/>
    <lineage>
        <taxon>Eukaryota</taxon>
        <taxon>Sar</taxon>
        <taxon>Stramenopiles</taxon>
        <taxon>Oomycota</taxon>
        <taxon>Peronosporomycetes</taxon>
        <taxon>Peronosporales</taxon>
        <taxon>Peronosporaceae</taxon>
        <taxon>Phytophthora</taxon>
    </lineage>
</organism>
<evidence type="ECO:0000313" key="20">
    <source>
        <dbReference type="Proteomes" id="UP000441208"/>
    </source>
</evidence>
<evidence type="ECO:0000256" key="2">
    <source>
        <dbReference type="ARBA" id="ARBA00010400"/>
    </source>
</evidence>
<evidence type="ECO:0000313" key="15">
    <source>
        <dbReference type="Proteomes" id="UP000429523"/>
    </source>
</evidence>
<dbReference type="EMBL" id="QXFX01000379">
    <property type="protein sequence ID" value="KAE9117997.1"/>
    <property type="molecule type" value="Genomic_DNA"/>
</dbReference>